<dbReference type="GeneID" id="37638801"/>
<keyword evidence="1" id="KW-0969">Cilium</keyword>
<keyword evidence="1" id="KW-0282">Flagellum</keyword>
<proteinExistence type="predicted"/>
<sequence>MLRWSQYRAQTEPLAAIFAVSIFAIALSLYVVAAQPIFPGFSDDSTADRTIDRVWDDIEQHGVFHAYDGADDIDALVDGESVPAGSAVYVVVTAVDGGKEQPVAEAAFPSGYPDDIDPSEPTQIEQYVEDEGVPSGASISTRSIPVAVESQAEIRSGTLEVSVW</sequence>
<protein>
    <submittedName>
        <fullName evidence="1">Pilin/flagellin</fullName>
    </submittedName>
</protein>
<dbReference type="RefSeq" id="WP_117364414.1">
    <property type="nucleotide sequence ID" value="NZ_CP024047.1"/>
</dbReference>
<dbReference type="Proteomes" id="UP000258707">
    <property type="component" value="Chromosome"/>
</dbReference>
<name>A0A346PFN4_9EURY</name>
<reference evidence="2" key="1">
    <citation type="submission" date="2017-10" db="EMBL/GenBank/DDBJ databases">
        <title>Phenotypic and genomic properties of facultatively anaerobic sulfur-reducing natronoarchaea from hypersaline soda lakes.</title>
        <authorList>
            <person name="Sorokin D.Y."/>
            <person name="Kublanov I.V."/>
            <person name="Roman P."/>
            <person name="Sinninghe Damste J.S."/>
            <person name="Golyshin P.N."/>
            <person name="Rojo D."/>
            <person name="Ciordia S."/>
            <person name="Mena Md.C."/>
            <person name="Ferrer M."/>
            <person name="Messina E."/>
            <person name="Smedile F."/>
            <person name="La Spada G."/>
            <person name="La Cono V."/>
            <person name="Yakimov M.M."/>
        </authorList>
    </citation>
    <scope>NUCLEOTIDE SEQUENCE [LARGE SCALE GENOMIC DNA]</scope>
    <source>
        <strain evidence="2">AArc1</strain>
    </source>
</reference>
<evidence type="ECO:0000313" key="2">
    <source>
        <dbReference type="Proteomes" id="UP000258707"/>
    </source>
</evidence>
<accession>A0A346PFN4</accession>
<dbReference type="Pfam" id="PF23956">
    <property type="entry name" value="DUF7285"/>
    <property type="match status" value="1"/>
</dbReference>
<dbReference type="KEGG" id="nan:AArc1_2011"/>
<keyword evidence="1" id="KW-0966">Cell projection</keyword>
<gene>
    <name evidence="1" type="ORF">AArc1_2011</name>
</gene>
<dbReference type="AlphaFoldDB" id="A0A346PFN4"/>
<evidence type="ECO:0000313" key="1">
    <source>
        <dbReference type="EMBL" id="AXR78329.1"/>
    </source>
</evidence>
<dbReference type="InterPro" id="IPR055709">
    <property type="entry name" value="DUF7285"/>
</dbReference>
<organism evidence="1 2">
    <name type="scientific">Natrarchaeobaculum sulfurireducens</name>
    <dbReference type="NCBI Taxonomy" id="2044521"/>
    <lineage>
        <taxon>Archaea</taxon>
        <taxon>Methanobacteriati</taxon>
        <taxon>Methanobacteriota</taxon>
        <taxon>Stenosarchaea group</taxon>
        <taxon>Halobacteria</taxon>
        <taxon>Halobacteriales</taxon>
        <taxon>Natrialbaceae</taxon>
        <taxon>Natrarchaeobaculum</taxon>
    </lineage>
</organism>
<dbReference type="EMBL" id="CP024047">
    <property type="protein sequence ID" value="AXR78329.1"/>
    <property type="molecule type" value="Genomic_DNA"/>
</dbReference>